<dbReference type="EMBL" id="CP028858">
    <property type="protein sequence ID" value="AWB27136.1"/>
    <property type="molecule type" value="Genomic_DNA"/>
</dbReference>
<name>A0A2R4X008_9EURY</name>
<sequence>MRRLSLTLLTIAIAGWIVAGVTLVRGLRADGDHERSEWATRRNLSLLVSSLSMNSLVGLTLYRSAKKFVA</sequence>
<keyword evidence="1" id="KW-0472">Membrane</keyword>
<gene>
    <name evidence="2" type="ORF">HARCEL1_05150</name>
</gene>
<keyword evidence="1" id="KW-0812">Transmembrane</keyword>
<keyword evidence="1" id="KW-1133">Transmembrane helix</keyword>
<evidence type="ECO:0000313" key="2">
    <source>
        <dbReference type="EMBL" id="AWB27136.1"/>
    </source>
</evidence>
<feature type="transmembrane region" description="Helical" evidence="1">
    <location>
        <begin position="44"/>
        <end position="62"/>
    </location>
</feature>
<dbReference type="Proteomes" id="UP000244727">
    <property type="component" value="Chromosome"/>
</dbReference>
<reference evidence="2 3" key="1">
    <citation type="submission" date="2018-04" db="EMBL/GenBank/DDBJ databases">
        <title>Halococcoides cellulosivorans gen. nov., sp. nov., an extremely halophilic cellulose-utilizing haloarchaeon from hypersaline lakes.</title>
        <authorList>
            <person name="Sorokin D.Y."/>
            <person name="Toshchakov S.V."/>
            <person name="Samarov N.I."/>
            <person name="Korzhenkov A."/>
            <person name="Kublanov I.V."/>
        </authorList>
    </citation>
    <scope>NUCLEOTIDE SEQUENCE [LARGE SCALE GENOMIC DNA]</scope>
    <source>
        <strain evidence="2 3">HArcel1</strain>
    </source>
</reference>
<evidence type="ECO:0000313" key="3">
    <source>
        <dbReference type="Proteomes" id="UP000244727"/>
    </source>
</evidence>
<dbReference type="AlphaFoldDB" id="A0A2R4X008"/>
<organism evidence="2 3">
    <name type="scientific">Halococcoides cellulosivorans</name>
    <dbReference type="NCBI Taxonomy" id="1679096"/>
    <lineage>
        <taxon>Archaea</taxon>
        <taxon>Methanobacteriati</taxon>
        <taxon>Methanobacteriota</taxon>
        <taxon>Stenosarchaea group</taxon>
        <taxon>Halobacteria</taxon>
        <taxon>Halobacteriales</taxon>
        <taxon>Haloarculaceae</taxon>
        <taxon>Halococcoides</taxon>
    </lineage>
</organism>
<protein>
    <submittedName>
        <fullName evidence="2">Uncharacterized protein</fullName>
    </submittedName>
</protein>
<dbReference type="KEGG" id="harc:HARCEL1_05150"/>
<keyword evidence="3" id="KW-1185">Reference proteome</keyword>
<accession>A0A2R4X008</accession>
<evidence type="ECO:0000256" key="1">
    <source>
        <dbReference type="SAM" id="Phobius"/>
    </source>
</evidence>
<proteinExistence type="predicted"/>